<keyword evidence="3" id="KW-0963">Cytoplasm</keyword>
<evidence type="ECO:0000256" key="1">
    <source>
        <dbReference type="ARBA" id="ARBA00004123"/>
    </source>
</evidence>
<evidence type="ECO:0000259" key="10">
    <source>
        <dbReference type="PROSITE" id="PS51082"/>
    </source>
</evidence>
<evidence type="ECO:0000256" key="8">
    <source>
        <dbReference type="SAM" id="MobiDB-lite"/>
    </source>
</evidence>
<evidence type="ECO:0000256" key="4">
    <source>
        <dbReference type="ARBA" id="ARBA00022553"/>
    </source>
</evidence>
<dbReference type="CDD" id="cd22075">
    <property type="entry name" value="WH2_hN-WASP_r2_like"/>
    <property type="match status" value="1"/>
</dbReference>
<dbReference type="Pfam" id="PF00568">
    <property type="entry name" value="WH1"/>
    <property type="match status" value="1"/>
</dbReference>
<reference evidence="11 12" key="1">
    <citation type="submission" date="2018-03" db="EMBL/GenBank/DDBJ databases">
        <title>Draft genome sequence of Rohu Carp (Labeo rohita).</title>
        <authorList>
            <person name="Das P."/>
            <person name="Kushwaha B."/>
            <person name="Joshi C.G."/>
            <person name="Kumar D."/>
            <person name="Nagpure N.S."/>
            <person name="Sahoo L."/>
            <person name="Das S.P."/>
            <person name="Bit A."/>
            <person name="Patnaik S."/>
            <person name="Meher P.K."/>
            <person name="Jayasankar P."/>
            <person name="Koringa P.G."/>
            <person name="Patel N.V."/>
            <person name="Hinsu A.T."/>
            <person name="Kumar R."/>
            <person name="Pandey M."/>
            <person name="Agarwal S."/>
            <person name="Srivastava S."/>
            <person name="Singh M."/>
            <person name="Iquebal M.A."/>
            <person name="Jaiswal S."/>
            <person name="Angadi U.B."/>
            <person name="Kumar N."/>
            <person name="Raza M."/>
            <person name="Shah T.M."/>
            <person name="Rai A."/>
            <person name="Jena J.K."/>
        </authorList>
    </citation>
    <scope>NUCLEOTIDE SEQUENCE [LARGE SCALE GENOMIC DNA]</scope>
    <source>
        <strain evidence="11">DASCIFA01</strain>
        <tissue evidence="11">Testis</tissue>
    </source>
</reference>
<dbReference type="InterPro" id="IPR000095">
    <property type="entry name" value="CRIB_dom"/>
</dbReference>
<dbReference type="InterPro" id="IPR011026">
    <property type="entry name" value="WAS_C"/>
</dbReference>
<dbReference type="InterPro" id="IPR011993">
    <property type="entry name" value="PH-like_dom_sf"/>
</dbReference>
<dbReference type="InterPro" id="IPR003124">
    <property type="entry name" value="WH2_dom"/>
</dbReference>
<proteinExistence type="evidence at protein level"/>
<dbReference type="SUPFAM" id="SSF50729">
    <property type="entry name" value="PH domain-like"/>
    <property type="match status" value="1"/>
</dbReference>
<evidence type="ECO:0007829" key="13">
    <source>
        <dbReference type="PeptideAtlas" id="A0A498MD45"/>
    </source>
</evidence>
<comment type="subcellular location">
    <subcellularLocation>
        <location evidence="2">Cytoplasm</location>
        <location evidence="2">Cytoskeleton</location>
    </subcellularLocation>
    <subcellularLocation>
        <location evidence="1">Nucleus</location>
    </subcellularLocation>
</comment>
<dbReference type="Pfam" id="PF02205">
    <property type="entry name" value="WH2"/>
    <property type="match status" value="2"/>
</dbReference>
<gene>
    <name evidence="11" type="ORF">ROHU_007458</name>
</gene>
<dbReference type="GO" id="GO:0005634">
    <property type="term" value="C:nucleus"/>
    <property type="evidence" value="ECO:0007669"/>
    <property type="project" value="UniProtKB-SubCell"/>
</dbReference>
<dbReference type="SMART" id="SM00461">
    <property type="entry name" value="WH1"/>
    <property type="match status" value="1"/>
</dbReference>
<feature type="domain" description="WH1" evidence="9">
    <location>
        <begin position="30"/>
        <end position="137"/>
    </location>
</feature>
<dbReference type="CDD" id="cd00132">
    <property type="entry name" value="CRIB"/>
    <property type="match status" value="1"/>
</dbReference>
<protein>
    <submittedName>
        <fullName evidence="11">Neural Wiskott-Aldrich syndrome-like isoform X1</fullName>
    </submittedName>
</protein>
<evidence type="ECO:0000259" key="9">
    <source>
        <dbReference type="PROSITE" id="PS50229"/>
    </source>
</evidence>
<sequence length="538" mass="57404">MSGHPPQRRVANVGSLLLTPQENECLFNYLGRKCITLCSAVVQVYGADRGSSWIKRCCGVACLVKDNPQRSYFIRVFDIKDGKTKFEQELYNNFTINSSRAYFITFAGDSCQMGLNFASEEEAKRFRSALNELLNRRQRKTGDELNASLPQPCFNALLKLGGDRASISTEDVLSGGALGHGGGHGELVALTQGPTLPMATVDIKNPEINNKLNVTHMNNMVHSGLNKKEKKVKGKRKKLTKADIGTPSNFHLTVLNAIFSRHIGHVGWDPNTGFDLNNLDPELKNLFDMCGISEAQLKDKETSKVIYDFIEKKGGVEAVKNELRRQAPPPPPSRGGPPPPPPPHTSGPPPPPPPVRGRGAPPPPPPSRAPTSAPPPPPPSRPSMGAPPPPPPSRGHPPPPPPAPASMPPPPPPPPPSGGAAPPPPPPPPPPPGPPPPPEMDAGLGESTPSPMGGKSALLEQIREGTQLKKVEQNNRPVSSTGRDALLDQIRQGIQLKTVSDNDSGPPTPAQSAGIVGALMEVMQKRSKAIHSSGFMIC</sequence>
<dbReference type="FunFam" id="2.30.29.30:FF:000130">
    <property type="entry name" value="neural Wiskott-Aldrich syndrome protein"/>
    <property type="match status" value="1"/>
</dbReference>
<evidence type="ECO:0000313" key="11">
    <source>
        <dbReference type="EMBL" id="RXN19059.1"/>
    </source>
</evidence>
<keyword evidence="5" id="KW-0677">Repeat</keyword>
<dbReference type="InterPro" id="IPR036936">
    <property type="entry name" value="CRIB_dom_sf"/>
</dbReference>
<dbReference type="GO" id="GO:0007015">
    <property type="term" value="P:actin filament organization"/>
    <property type="evidence" value="ECO:0007669"/>
    <property type="project" value="InterPro"/>
</dbReference>
<feature type="domain" description="WH2" evidence="10">
    <location>
        <begin position="482"/>
        <end position="499"/>
    </location>
</feature>
<keyword evidence="13" id="KW-1267">Proteomics identification</keyword>
<dbReference type="EMBL" id="QBIY01012686">
    <property type="protein sequence ID" value="RXN19059.1"/>
    <property type="molecule type" value="Genomic_DNA"/>
</dbReference>
<accession>A0A498MD45</accession>
<dbReference type="SUPFAM" id="SSF47912">
    <property type="entry name" value="Wiscott-Aldrich syndrome protein, WASP, C-terminal domain"/>
    <property type="match status" value="2"/>
</dbReference>
<evidence type="ECO:0000256" key="2">
    <source>
        <dbReference type="ARBA" id="ARBA00004245"/>
    </source>
</evidence>
<feature type="region of interest" description="Disordered" evidence="8">
    <location>
        <begin position="324"/>
        <end position="484"/>
    </location>
</feature>
<dbReference type="PROSITE" id="PS51082">
    <property type="entry name" value="WH2"/>
    <property type="match status" value="2"/>
</dbReference>
<dbReference type="CDD" id="cd22074">
    <property type="entry name" value="WH2_N-WASP_r1"/>
    <property type="match status" value="1"/>
</dbReference>
<dbReference type="GO" id="GO:0005856">
    <property type="term" value="C:cytoskeleton"/>
    <property type="evidence" value="ECO:0007669"/>
    <property type="project" value="UniProtKB-SubCell"/>
</dbReference>
<dbReference type="STRING" id="84645.A0A498MD45"/>
<keyword evidence="6" id="KW-0206">Cytoskeleton</keyword>
<dbReference type="Proteomes" id="UP000290572">
    <property type="component" value="Unassembled WGS sequence"/>
</dbReference>
<evidence type="ECO:0000256" key="3">
    <source>
        <dbReference type="ARBA" id="ARBA00022490"/>
    </source>
</evidence>
<evidence type="ECO:0000256" key="5">
    <source>
        <dbReference type="ARBA" id="ARBA00022737"/>
    </source>
</evidence>
<keyword evidence="7" id="KW-0539">Nucleus</keyword>
<evidence type="ECO:0000256" key="7">
    <source>
        <dbReference type="ARBA" id="ARBA00023242"/>
    </source>
</evidence>
<dbReference type="CDD" id="cd01205">
    <property type="entry name" value="EVH1_WASP-like"/>
    <property type="match status" value="1"/>
</dbReference>
<keyword evidence="12" id="KW-1185">Reference proteome</keyword>
<dbReference type="FunFam" id="3.90.810.10:FF:000003">
    <property type="entry name" value="Neural Wiskott-Aldrich syndrome protein-like"/>
    <property type="match status" value="1"/>
</dbReference>
<dbReference type="SMART" id="SM00285">
    <property type="entry name" value="PBD"/>
    <property type="match status" value="1"/>
</dbReference>
<comment type="caution">
    <text evidence="11">The sequence shown here is derived from an EMBL/GenBank/DDBJ whole genome shotgun (WGS) entry which is preliminary data.</text>
</comment>
<name>A0A498MD45_LABRO</name>
<dbReference type="PANTHER" id="PTHR11202:SF36">
    <property type="entry name" value="ACTIN NUCLEATION-PROMOTING FACTOR WASL"/>
    <property type="match status" value="1"/>
</dbReference>
<evidence type="ECO:0000256" key="6">
    <source>
        <dbReference type="ARBA" id="ARBA00023212"/>
    </source>
</evidence>
<feature type="compositionally biased region" description="Basic and acidic residues" evidence="8">
    <location>
        <begin position="461"/>
        <end position="473"/>
    </location>
</feature>
<dbReference type="InterPro" id="IPR000697">
    <property type="entry name" value="WH1/EVH1_dom"/>
</dbReference>
<keyword evidence="4" id="KW-0597">Phosphoprotein</keyword>
<dbReference type="Gene3D" id="3.90.810.10">
    <property type="entry name" value="CRIB domain"/>
    <property type="match status" value="2"/>
</dbReference>
<dbReference type="AlphaFoldDB" id="A0A498MD45"/>
<dbReference type="GO" id="GO:0003779">
    <property type="term" value="F:actin binding"/>
    <property type="evidence" value="ECO:0007669"/>
    <property type="project" value="InterPro"/>
</dbReference>
<dbReference type="Pfam" id="PF00786">
    <property type="entry name" value="PBD"/>
    <property type="match status" value="1"/>
</dbReference>
<dbReference type="PROSITE" id="PS50229">
    <property type="entry name" value="WH1"/>
    <property type="match status" value="1"/>
</dbReference>
<evidence type="ECO:0000313" key="12">
    <source>
        <dbReference type="Proteomes" id="UP000290572"/>
    </source>
</evidence>
<dbReference type="PANTHER" id="PTHR11202">
    <property type="entry name" value="SPROUTY-RELATED, EVH1 DOMAIN-CONTAINING PROTEIN FAMILY MEMBER"/>
    <property type="match status" value="1"/>
</dbReference>
<dbReference type="InterPro" id="IPR033927">
    <property type="entry name" value="WASPfam_EVH1"/>
</dbReference>
<organism evidence="11 12">
    <name type="scientific">Labeo rohita</name>
    <name type="common">Indian major carp</name>
    <name type="synonym">Cyprinus rohita</name>
    <dbReference type="NCBI Taxonomy" id="84645"/>
    <lineage>
        <taxon>Eukaryota</taxon>
        <taxon>Metazoa</taxon>
        <taxon>Chordata</taxon>
        <taxon>Craniata</taxon>
        <taxon>Vertebrata</taxon>
        <taxon>Euteleostomi</taxon>
        <taxon>Actinopterygii</taxon>
        <taxon>Neopterygii</taxon>
        <taxon>Teleostei</taxon>
        <taxon>Ostariophysi</taxon>
        <taxon>Cypriniformes</taxon>
        <taxon>Cyprinidae</taxon>
        <taxon>Labeoninae</taxon>
        <taxon>Labeonini</taxon>
        <taxon>Labeo</taxon>
    </lineage>
</organism>
<dbReference type="SMART" id="SM00246">
    <property type="entry name" value="WH2"/>
    <property type="match status" value="2"/>
</dbReference>
<feature type="compositionally biased region" description="Pro residues" evidence="8">
    <location>
        <begin position="327"/>
        <end position="439"/>
    </location>
</feature>
<dbReference type="Gene3D" id="2.30.29.30">
    <property type="entry name" value="Pleckstrin-homology domain (PH domain)/Phosphotyrosine-binding domain (PTB)"/>
    <property type="match status" value="1"/>
</dbReference>
<feature type="domain" description="WH2" evidence="10">
    <location>
        <begin position="454"/>
        <end position="471"/>
    </location>
</feature>